<evidence type="ECO:0000313" key="3">
    <source>
        <dbReference type="Proteomes" id="UP000609531"/>
    </source>
</evidence>
<organism evidence="2 3">
    <name type="scientific">Acuticoccus mangrovi</name>
    <dbReference type="NCBI Taxonomy" id="2796142"/>
    <lineage>
        <taxon>Bacteria</taxon>
        <taxon>Pseudomonadati</taxon>
        <taxon>Pseudomonadota</taxon>
        <taxon>Alphaproteobacteria</taxon>
        <taxon>Hyphomicrobiales</taxon>
        <taxon>Amorphaceae</taxon>
        <taxon>Acuticoccus</taxon>
    </lineage>
</organism>
<proteinExistence type="predicted"/>
<dbReference type="RefSeq" id="WP_198883505.1">
    <property type="nucleotide sequence ID" value="NZ_JAEKJA010000018.1"/>
</dbReference>
<dbReference type="AlphaFoldDB" id="A0A934IT85"/>
<feature type="domain" description="Rho termination factor-like N-terminal" evidence="1">
    <location>
        <begin position="108"/>
        <end position="141"/>
    </location>
</feature>
<dbReference type="Pfam" id="PF07498">
    <property type="entry name" value="Rho_N"/>
    <property type="match status" value="1"/>
</dbReference>
<name>A0A934IT85_9HYPH</name>
<reference evidence="2" key="1">
    <citation type="submission" date="2020-12" db="EMBL/GenBank/DDBJ databases">
        <title>Bacterial taxonomy.</title>
        <authorList>
            <person name="Pan X."/>
        </authorList>
    </citation>
    <scope>NUCLEOTIDE SEQUENCE</scope>
    <source>
        <strain evidence="2">B2012</strain>
    </source>
</reference>
<evidence type="ECO:0000313" key="2">
    <source>
        <dbReference type="EMBL" id="MBJ3777600.1"/>
    </source>
</evidence>
<dbReference type="Proteomes" id="UP000609531">
    <property type="component" value="Unassembled WGS sequence"/>
</dbReference>
<dbReference type="InterPro" id="IPR011112">
    <property type="entry name" value="Rho-like_N"/>
</dbReference>
<comment type="caution">
    <text evidence="2">The sequence shown here is derived from an EMBL/GenBank/DDBJ whole genome shotgun (WGS) entry which is preliminary data.</text>
</comment>
<protein>
    <submittedName>
        <fullName evidence="2">Rho termination factor N-terminal domain-containing protein</fullName>
    </submittedName>
</protein>
<sequence>MSTAQPTRPRLWEVVKDELIWSDEGGEPGEWSARKAQLAAAEYERRGGSYRAADLGDAHLARWSAPATPAATREVRRGGAGHRYSQQSAEFAEKTAQFGKRIIEARKSDLIALARDLGVRGPTRMTKTELARAIHKTLKNAGDLSKETLARYARALRVAGRSRMSKRELWAALIGTA</sequence>
<evidence type="ECO:0000259" key="1">
    <source>
        <dbReference type="Pfam" id="PF07498"/>
    </source>
</evidence>
<accession>A0A934IT85</accession>
<keyword evidence="3" id="KW-1185">Reference proteome</keyword>
<dbReference type="EMBL" id="JAEKJA010000018">
    <property type="protein sequence ID" value="MBJ3777600.1"/>
    <property type="molecule type" value="Genomic_DNA"/>
</dbReference>
<gene>
    <name evidence="2" type="ORF">JCR33_17980</name>
</gene>
<dbReference type="GO" id="GO:0006353">
    <property type="term" value="P:DNA-templated transcription termination"/>
    <property type="evidence" value="ECO:0007669"/>
    <property type="project" value="InterPro"/>
</dbReference>